<evidence type="ECO:0000313" key="2">
    <source>
        <dbReference type="EMBL" id="BET01734.1"/>
    </source>
</evidence>
<evidence type="ECO:0008006" key="4">
    <source>
        <dbReference type="Google" id="ProtNLM"/>
    </source>
</evidence>
<evidence type="ECO:0000313" key="3">
    <source>
        <dbReference type="Proteomes" id="UP001307889"/>
    </source>
</evidence>
<dbReference type="InterPro" id="IPR006886">
    <property type="entry name" value="RNA_pol_III_Rpc5"/>
</dbReference>
<sequence>MSDDEEDPIVDEIPVYLTHDLKDNLFVYQFPVHPAASSGNLDIVKSRIKPENQEVILEIGLDTSSCNFDKSHGEQIASNVDQDKPSSQRTYPTKVMDRIRLESTKSLIDRDSYAVGTMCNGELIISPLRGIVSLSPTFAHISNVEEKEPEVEEDEAKVVRVQFQRAESDRAKKAREASYTHYMEKTGVEPWYNTQYHNVDSAIAKLERTRLTSGFSRGGKPLDLSRENYLNALLPVESDMGSGVAPSLPDHVTSMAELKELPLKDQVFKILQQVKTVDATQISWLLNCSKSKILDCLQTCAILVQGNWVLRSDLLYKTSTNGIPTTVMANARDYILHEFHCGKSIERKELANKIGIPPEEVKGIMSNLAVLRKNKLWQFRLPADAAFVAEYPDIVEQQNMLWEARMRDINEQFALTSLASPTKSRRRKESEASTASTDVEGGDSAIGDVVKAGGRRRRNSERGSAERPKDGEPPNSQNRKKAGGDSAKTKAKSMAEPKEKPATEKVTKADDSGKPKKRQKKIKDSDMPVPVTLIKKEPIIKQEPSS</sequence>
<gene>
    <name evidence="2" type="ORF">NTJ_14550</name>
</gene>
<name>A0ABN7BBM9_9HEMI</name>
<dbReference type="Pfam" id="PF04801">
    <property type="entry name" value="RPC5"/>
    <property type="match status" value="1"/>
</dbReference>
<evidence type="ECO:0000256" key="1">
    <source>
        <dbReference type="SAM" id="MobiDB-lite"/>
    </source>
</evidence>
<accession>A0ABN7BBM9</accession>
<dbReference type="EMBL" id="AP028921">
    <property type="protein sequence ID" value="BET01734.1"/>
    <property type="molecule type" value="Genomic_DNA"/>
</dbReference>
<reference evidence="2 3" key="1">
    <citation type="submission" date="2023-09" db="EMBL/GenBank/DDBJ databases">
        <title>Nesidiocoris tenuis whole genome shotgun sequence.</title>
        <authorList>
            <person name="Shibata T."/>
            <person name="Shimoda M."/>
            <person name="Kobayashi T."/>
            <person name="Uehara T."/>
        </authorList>
    </citation>
    <scope>NUCLEOTIDE SEQUENCE [LARGE SCALE GENOMIC DNA]</scope>
    <source>
        <strain evidence="2 3">Japan</strain>
    </source>
</reference>
<feature type="compositionally biased region" description="Basic and acidic residues" evidence="1">
    <location>
        <begin position="493"/>
        <end position="514"/>
    </location>
</feature>
<feature type="region of interest" description="Disordered" evidence="1">
    <location>
        <begin position="420"/>
        <end position="546"/>
    </location>
</feature>
<organism evidence="2 3">
    <name type="scientific">Nesidiocoris tenuis</name>
    <dbReference type="NCBI Taxonomy" id="355587"/>
    <lineage>
        <taxon>Eukaryota</taxon>
        <taxon>Metazoa</taxon>
        <taxon>Ecdysozoa</taxon>
        <taxon>Arthropoda</taxon>
        <taxon>Hexapoda</taxon>
        <taxon>Insecta</taxon>
        <taxon>Pterygota</taxon>
        <taxon>Neoptera</taxon>
        <taxon>Paraneoptera</taxon>
        <taxon>Hemiptera</taxon>
        <taxon>Heteroptera</taxon>
        <taxon>Panheteroptera</taxon>
        <taxon>Cimicomorpha</taxon>
        <taxon>Miridae</taxon>
        <taxon>Dicyphina</taxon>
        <taxon>Nesidiocoris</taxon>
    </lineage>
</organism>
<protein>
    <recommendedName>
        <fullName evidence="4">DNA-directed RNA polymerase III subunit RPC5</fullName>
    </recommendedName>
</protein>
<dbReference type="PANTHER" id="PTHR12069">
    <property type="entry name" value="DNA-DIRECTED RNA POLYMERASES III 80 KDA POLYPEPTIDE RNA POLYMERASE III SUBUNIT 5"/>
    <property type="match status" value="1"/>
</dbReference>
<proteinExistence type="predicted"/>
<dbReference type="PANTHER" id="PTHR12069:SF0">
    <property type="entry name" value="DNA-DIRECTED RNA POLYMERASE III SUBUNIT RPC5"/>
    <property type="match status" value="1"/>
</dbReference>
<keyword evidence="3" id="KW-1185">Reference proteome</keyword>
<feature type="compositionally biased region" description="Basic and acidic residues" evidence="1">
    <location>
        <begin position="460"/>
        <end position="472"/>
    </location>
</feature>
<dbReference type="Proteomes" id="UP001307889">
    <property type="component" value="Chromosome 13"/>
</dbReference>